<reference evidence="1 2" key="1">
    <citation type="journal article" date="2021" name="Commun. Biol.">
        <title>The genome of Shorea leprosula (Dipterocarpaceae) highlights the ecological relevance of drought in aseasonal tropical rainforests.</title>
        <authorList>
            <person name="Ng K.K.S."/>
            <person name="Kobayashi M.J."/>
            <person name="Fawcett J.A."/>
            <person name="Hatakeyama M."/>
            <person name="Paape T."/>
            <person name="Ng C.H."/>
            <person name="Ang C.C."/>
            <person name="Tnah L.H."/>
            <person name="Lee C.T."/>
            <person name="Nishiyama T."/>
            <person name="Sese J."/>
            <person name="O'Brien M.J."/>
            <person name="Copetti D."/>
            <person name="Mohd Noor M.I."/>
            <person name="Ong R.C."/>
            <person name="Putra M."/>
            <person name="Sireger I.Z."/>
            <person name="Indrioko S."/>
            <person name="Kosugi Y."/>
            <person name="Izuno A."/>
            <person name="Isagi Y."/>
            <person name="Lee S.L."/>
            <person name="Shimizu K.K."/>
        </authorList>
    </citation>
    <scope>NUCLEOTIDE SEQUENCE [LARGE SCALE GENOMIC DNA]</scope>
    <source>
        <strain evidence="1">214</strain>
    </source>
</reference>
<gene>
    <name evidence="1" type="ORF">SLEP1_g20107</name>
</gene>
<comment type="caution">
    <text evidence="1">The sequence shown here is derived from an EMBL/GenBank/DDBJ whole genome shotgun (WGS) entry which is preliminary data.</text>
</comment>
<protein>
    <submittedName>
        <fullName evidence="1">Uncharacterized protein</fullName>
    </submittedName>
</protein>
<evidence type="ECO:0000313" key="1">
    <source>
        <dbReference type="EMBL" id="GKV08486.1"/>
    </source>
</evidence>
<dbReference type="Proteomes" id="UP001054252">
    <property type="component" value="Unassembled WGS sequence"/>
</dbReference>
<keyword evidence="2" id="KW-1185">Reference proteome</keyword>
<evidence type="ECO:0000313" key="2">
    <source>
        <dbReference type="Proteomes" id="UP001054252"/>
    </source>
</evidence>
<accession>A0AAV5JC38</accession>
<name>A0AAV5JC38_9ROSI</name>
<sequence length="56" mass="6480">MRRANENMPCATFTMAKIIPPILLVFVRRNELSWELNLQNWAHQSITLIALANQSL</sequence>
<proteinExistence type="predicted"/>
<dbReference type="EMBL" id="BPVZ01000029">
    <property type="protein sequence ID" value="GKV08486.1"/>
    <property type="molecule type" value="Genomic_DNA"/>
</dbReference>
<dbReference type="AlphaFoldDB" id="A0AAV5JC38"/>
<organism evidence="1 2">
    <name type="scientific">Rubroshorea leprosula</name>
    <dbReference type="NCBI Taxonomy" id="152421"/>
    <lineage>
        <taxon>Eukaryota</taxon>
        <taxon>Viridiplantae</taxon>
        <taxon>Streptophyta</taxon>
        <taxon>Embryophyta</taxon>
        <taxon>Tracheophyta</taxon>
        <taxon>Spermatophyta</taxon>
        <taxon>Magnoliopsida</taxon>
        <taxon>eudicotyledons</taxon>
        <taxon>Gunneridae</taxon>
        <taxon>Pentapetalae</taxon>
        <taxon>rosids</taxon>
        <taxon>malvids</taxon>
        <taxon>Malvales</taxon>
        <taxon>Dipterocarpaceae</taxon>
        <taxon>Rubroshorea</taxon>
    </lineage>
</organism>